<dbReference type="InParanoid" id="A0A165IQC1"/>
<reference evidence="1 2" key="1">
    <citation type="journal article" date="2016" name="Mol. Biol. Evol.">
        <title>Comparative Genomics of Early-Diverging Mushroom-Forming Fungi Provides Insights into the Origins of Lignocellulose Decay Capabilities.</title>
        <authorList>
            <person name="Nagy L.G."/>
            <person name="Riley R."/>
            <person name="Tritt A."/>
            <person name="Adam C."/>
            <person name="Daum C."/>
            <person name="Floudas D."/>
            <person name="Sun H."/>
            <person name="Yadav J.S."/>
            <person name="Pangilinan J."/>
            <person name="Larsson K.H."/>
            <person name="Matsuura K."/>
            <person name="Barry K."/>
            <person name="Labutti K."/>
            <person name="Kuo R."/>
            <person name="Ohm R.A."/>
            <person name="Bhattacharya S.S."/>
            <person name="Shirouzu T."/>
            <person name="Yoshinaga Y."/>
            <person name="Martin F.M."/>
            <person name="Grigoriev I.V."/>
            <person name="Hibbett D.S."/>
        </authorList>
    </citation>
    <scope>NUCLEOTIDE SEQUENCE [LARGE SCALE GENOMIC DNA]</scope>
    <source>
        <strain evidence="1 2">HHB12733</strain>
    </source>
</reference>
<keyword evidence="2" id="KW-1185">Reference proteome</keyword>
<sequence length="179" mass="18524">MGQKAHDAETEIWKTATSYHRLHRSGSGGRSGLHCRHGGVFLIPNVNSTSSRLVRTELTSISWSKSAADFAGRLTLAPPAAPRPPRPRTPLPLVAPLIALLVREIPSDVGRPYLVAGAEPLVATLGPVGAGAAFLAAGATREASVGGAGLVASMMRSTFMGFSGEGKRKADDQLCASGS</sequence>
<protein>
    <submittedName>
        <fullName evidence="1">Uncharacterized protein</fullName>
    </submittedName>
</protein>
<gene>
    <name evidence="1" type="ORF">CALCODRAFT_70094</name>
</gene>
<organism evidence="1 2">
    <name type="scientific">Calocera cornea HHB12733</name>
    <dbReference type="NCBI Taxonomy" id="1353952"/>
    <lineage>
        <taxon>Eukaryota</taxon>
        <taxon>Fungi</taxon>
        <taxon>Dikarya</taxon>
        <taxon>Basidiomycota</taxon>
        <taxon>Agaricomycotina</taxon>
        <taxon>Dacrymycetes</taxon>
        <taxon>Dacrymycetales</taxon>
        <taxon>Dacrymycetaceae</taxon>
        <taxon>Calocera</taxon>
    </lineage>
</organism>
<dbReference type="AlphaFoldDB" id="A0A165IQC1"/>
<evidence type="ECO:0000313" key="2">
    <source>
        <dbReference type="Proteomes" id="UP000076842"/>
    </source>
</evidence>
<accession>A0A165IQC1</accession>
<proteinExistence type="predicted"/>
<name>A0A165IQC1_9BASI</name>
<evidence type="ECO:0000313" key="1">
    <source>
        <dbReference type="EMBL" id="KZT60864.1"/>
    </source>
</evidence>
<dbReference type="EMBL" id="KV423927">
    <property type="protein sequence ID" value="KZT60864.1"/>
    <property type="molecule type" value="Genomic_DNA"/>
</dbReference>
<dbReference type="Proteomes" id="UP000076842">
    <property type="component" value="Unassembled WGS sequence"/>
</dbReference>